<dbReference type="OrthoDB" id="201504at2759"/>
<evidence type="ECO:0000256" key="1">
    <source>
        <dbReference type="SAM" id="Phobius"/>
    </source>
</evidence>
<dbReference type="GO" id="GO:0016020">
    <property type="term" value="C:membrane"/>
    <property type="evidence" value="ECO:0007669"/>
    <property type="project" value="TreeGrafter"/>
</dbReference>
<dbReference type="EMBL" id="ULHB01000065">
    <property type="protein sequence ID" value="SYW80190.1"/>
    <property type="molecule type" value="Genomic_DNA"/>
</dbReference>
<reference evidence="2" key="1">
    <citation type="submission" date="2016-04" db="EMBL/GenBank/DDBJ databases">
        <authorList>
            <person name="Evans L.H."/>
            <person name="Alamgir A."/>
            <person name="Owens N."/>
            <person name="Weber N.D."/>
            <person name="Virtaneva K."/>
            <person name="Barbian K."/>
            <person name="Babar A."/>
            <person name="Rosenke K."/>
        </authorList>
    </citation>
    <scope>NUCLEOTIDE SEQUENCE</scope>
    <source>
        <strain evidence="2">UB2112</strain>
    </source>
</reference>
<dbReference type="PANTHER" id="PTHR32251">
    <property type="entry name" value="3-OXO-5-ALPHA-STEROID 4-DEHYDROGENASE"/>
    <property type="match status" value="1"/>
</dbReference>
<dbReference type="Proteomes" id="UP000179920">
    <property type="component" value="Chromosome XVI"/>
</dbReference>
<evidence type="ECO:0000313" key="2">
    <source>
        <dbReference type="EMBL" id="SAM85007.1"/>
    </source>
</evidence>
<dbReference type="Pfam" id="PF06966">
    <property type="entry name" value="DUF1295"/>
    <property type="match status" value="1"/>
</dbReference>
<feature type="transmembrane region" description="Helical" evidence="1">
    <location>
        <begin position="57"/>
        <end position="74"/>
    </location>
</feature>
<dbReference type="InterPro" id="IPR010721">
    <property type="entry name" value="UstE-like"/>
</dbReference>
<dbReference type="Gene3D" id="1.20.120.1630">
    <property type="match status" value="1"/>
</dbReference>
<protein>
    <recommendedName>
        <fullName evidence="6">DUF1295-domain-containing protein</fullName>
    </recommendedName>
</protein>
<dbReference type="EMBL" id="LT558132">
    <property type="protein sequence ID" value="SAM85007.1"/>
    <property type="molecule type" value="Genomic_DNA"/>
</dbReference>
<reference evidence="4" key="2">
    <citation type="submission" date="2016-04" db="EMBL/GenBank/DDBJ databases">
        <authorList>
            <person name="Guldener U."/>
            <person name="Guldener U."/>
        </authorList>
    </citation>
    <scope>NUCLEOTIDE SEQUENCE [LARGE SCALE GENOMIC DNA]</scope>
    <source>
        <strain evidence="4">UB2112</strain>
    </source>
</reference>
<keyword evidence="1" id="KW-0812">Transmembrane</keyword>
<feature type="transmembrane region" description="Helical" evidence="1">
    <location>
        <begin position="178"/>
        <end position="202"/>
    </location>
</feature>
<dbReference type="AlphaFoldDB" id="A0A1K0GAM5"/>
<evidence type="ECO:0008006" key="6">
    <source>
        <dbReference type="Google" id="ProtNLM"/>
    </source>
</evidence>
<reference evidence="3" key="3">
    <citation type="submission" date="2018-08" db="EMBL/GenBank/DDBJ databases">
        <authorList>
            <person name="Guldener U."/>
        </authorList>
    </citation>
    <scope>NUCLEOTIDE SEQUENCE</scope>
    <source>
        <strain evidence="3">UB2</strain>
    </source>
</reference>
<evidence type="ECO:0000313" key="3">
    <source>
        <dbReference type="EMBL" id="SYW80190.1"/>
    </source>
</evidence>
<accession>A0A1K0GAM5</accession>
<evidence type="ECO:0000313" key="4">
    <source>
        <dbReference type="Proteomes" id="UP000179920"/>
    </source>
</evidence>
<evidence type="ECO:0000313" key="5">
    <source>
        <dbReference type="Proteomes" id="UP000658997"/>
    </source>
</evidence>
<keyword evidence="1" id="KW-1133">Transmembrane helix</keyword>
<name>A0A1K0GAM5_9BASI</name>
<sequence>MVGAAASRWAHAALDPQTHLLPAIRSFYASFTSYFRNTKTLAHIATYKAYYADADPFHSAMAFCAFVSLYVWIMEKITGNASQVDGLWTFLPFIYSLHLTAHKYFTYQPAKISFFGGVQHASIWDKIEPRLALMSTLSLLWCIRLTYNAYRRGMFKPGEEDYRWPLLRKTMSRPVWEIFSIFFIAIAQNILLAITALPNYLLLTTTSVKHVTEPVPRPITKLILGDYILAAFFMANLTVQFFADQQQWNYQNYKRGKNPQGKPLPAAMVDSVTKLPLEKQAVMPYCTPEDAQRGFVTKGLWAWSRHPNFACEQATWWILYAFVPLTLLPRDFDCRNAHWSQFVNYALIAPLAMNALFYSSTVYSEGESAKKYPEYSDYQNRVGMFLPIDTVVRAVYYNIFARKETKKSVEENVWGKSQISKKKSQ</sequence>
<gene>
    <name evidence="3" type="ORF">UBRO2_03458</name>
    <name evidence="2" type="ORF">UBRO_07573</name>
</gene>
<dbReference type="Proteomes" id="UP000658997">
    <property type="component" value="Unassembled WGS sequence"/>
</dbReference>
<dbReference type="PANTHER" id="PTHR32251:SF23">
    <property type="entry name" value="3-OXO-5-ALPHA-STEROID 4-DEHYDROGENASE (DUF1295)"/>
    <property type="match status" value="1"/>
</dbReference>
<keyword evidence="1" id="KW-0472">Membrane</keyword>
<proteinExistence type="predicted"/>
<organism evidence="2 4">
    <name type="scientific">Ustilago bromivora</name>
    <dbReference type="NCBI Taxonomy" id="307758"/>
    <lineage>
        <taxon>Eukaryota</taxon>
        <taxon>Fungi</taxon>
        <taxon>Dikarya</taxon>
        <taxon>Basidiomycota</taxon>
        <taxon>Ustilaginomycotina</taxon>
        <taxon>Ustilaginomycetes</taxon>
        <taxon>Ustilaginales</taxon>
        <taxon>Ustilaginaceae</taxon>
        <taxon>Ustilago</taxon>
    </lineage>
</organism>
<keyword evidence="5" id="KW-1185">Reference proteome</keyword>
<feature type="transmembrane region" description="Helical" evidence="1">
    <location>
        <begin position="222"/>
        <end position="243"/>
    </location>
</feature>